<dbReference type="EC" id="3.2.1.22" evidence="2"/>
<comment type="caution">
    <text evidence="5">The sequence shown here is derived from an EMBL/GenBank/DDBJ whole genome shotgun (WGS) entry which is preliminary data.</text>
</comment>
<dbReference type="PANTHER" id="PTHR35273">
    <property type="entry name" value="ALPHA-1,4 POLYGALACTOSAMINIDASE, PUTATIVE (AFU_ORTHOLOGUE AFUA_3G07890)-RELATED"/>
    <property type="match status" value="1"/>
</dbReference>
<comment type="catalytic activity">
    <reaction evidence="1">
        <text>Hydrolysis of terminal, non-reducing alpha-D-galactose residues in alpha-D-galactosides, including galactose oligosaccharides, galactomannans and galactolipids.</text>
        <dbReference type="EC" id="3.2.1.22"/>
    </reaction>
</comment>
<dbReference type="Pfam" id="PF03537">
    <property type="entry name" value="Glyco_hydro_114"/>
    <property type="match status" value="1"/>
</dbReference>
<evidence type="ECO:0000313" key="6">
    <source>
        <dbReference type="Proteomes" id="UP001287356"/>
    </source>
</evidence>
<dbReference type="Proteomes" id="UP001287356">
    <property type="component" value="Unassembled WGS sequence"/>
</dbReference>
<sequence length="335" mass="35718">MRQFRSFLLPLACYGVTGAAAQAAGAGTKPPGFAPGAKWQIDIMNTLDITKPLVPADAVVWDLDLFHLQRHPEIIDFLRKQIPDVSVICYFNAGLAQPSDCDWETTWQSAAFRGLLGNSYDAPFGEEKWINIKNQTAVDLVKRRVALAADLGCDGTGWSTTSADYTRFVTELATLAHSLTTKRGFPLMIGQKNAAGLVDALAPLLDFAVLEDCKDLRREAGGAFCADFQPYVAAGKPVFSIEYPTSLRDGAAASQCKATGADAAQFEKSCAVDAAAGGSLGNFGFSEVLKLRDSASDESGELNGCTQYCGKQGAGVVVTATNEEIDGDAGRQRRV</sequence>
<dbReference type="AlphaFoldDB" id="A0AAE0KMJ9"/>
<keyword evidence="3" id="KW-0732">Signal</keyword>
<accession>A0AAE0KMJ9</accession>
<dbReference type="PANTHER" id="PTHR35273:SF2">
    <property type="entry name" value="ALPHA-GALACTOSIDASE"/>
    <property type="match status" value="1"/>
</dbReference>
<evidence type="ECO:0000256" key="1">
    <source>
        <dbReference type="ARBA" id="ARBA00001255"/>
    </source>
</evidence>
<keyword evidence="5" id="KW-0378">Hydrolase</keyword>
<dbReference type="GO" id="GO:0004557">
    <property type="term" value="F:alpha-galactosidase activity"/>
    <property type="evidence" value="ECO:0007669"/>
    <property type="project" value="UniProtKB-EC"/>
</dbReference>
<protein>
    <recommendedName>
        <fullName evidence="2">alpha-galactosidase</fullName>
        <ecNumber evidence="2">3.2.1.22</ecNumber>
    </recommendedName>
</protein>
<feature type="signal peptide" evidence="3">
    <location>
        <begin position="1"/>
        <end position="19"/>
    </location>
</feature>
<dbReference type="Gene3D" id="3.20.20.70">
    <property type="entry name" value="Aldolase class I"/>
    <property type="match status" value="1"/>
</dbReference>
<dbReference type="InterPro" id="IPR004352">
    <property type="entry name" value="GH114_TIM-barrel"/>
</dbReference>
<dbReference type="InterPro" id="IPR013785">
    <property type="entry name" value="Aldolase_TIM"/>
</dbReference>
<dbReference type="SUPFAM" id="SSF51445">
    <property type="entry name" value="(Trans)glycosidases"/>
    <property type="match status" value="1"/>
</dbReference>
<dbReference type="InterPro" id="IPR017853">
    <property type="entry name" value="GH"/>
</dbReference>
<feature type="domain" description="Glycoside-hydrolase family GH114 TIM-barrel" evidence="4">
    <location>
        <begin position="38"/>
        <end position="265"/>
    </location>
</feature>
<evidence type="ECO:0000313" key="5">
    <source>
        <dbReference type="EMBL" id="KAK3379007.1"/>
    </source>
</evidence>
<evidence type="ECO:0000259" key="4">
    <source>
        <dbReference type="Pfam" id="PF03537"/>
    </source>
</evidence>
<keyword evidence="6" id="KW-1185">Reference proteome</keyword>
<gene>
    <name evidence="5" type="ORF">B0T24DRAFT_646755</name>
</gene>
<reference evidence="5" key="2">
    <citation type="submission" date="2023-06" db="EMBL/GenBank/DDBJ databases">
        <authorList>
            <consortium name="Lawrence Berkeley National Laboratory"/>
            <person name="Haridas S."/>
            <person name="Hensen N."/>
            <person name="Bonometti L."/>
            <person name="Westerberg I."/>
            <person name="Brannstrom I.O."/>
            <person name="Guillou S."/>
            <person name="Cros-Aarteil S."/>
            <person name="Calhoun S."/>
            <person name="Kuo A."/>
            <person name="Mondo S."/>
            <person name="Pangilinan J."/>
            <person name="Riley R."/>
            <person name="Labutti K."/>
            <person name="Andreopoulos B."/>
            <person name="Lipzen A."/>
            <person name="Chen C."/>
            <person name="Yanf M."/>
            <person name="Daum C."/>
            <person name="Ng V."/>
            <person name="Clum A."/>
            <person name="Steindorff A."/>
            <person name="Ohm R."/>
            <person name="Martin F."/>
            <person name="Silar P."/>
            <person name="Natvig D."/>
            <person name="Lalanne C."/>
            <person name="Gautier V."/>
            <person name="Ament-Velasquez S.L."/>
            <person name="Kruys A."/>
            <person name="Hutchinson M.I."/>
            <person name="Powell A.J."/>
            <person name="Barry K."/>
            <person name="Miller A.N."/>
            <person name="Grigoriev I.V."/>
            <person name="Debuchy R."/>
            <person name="Gladieux P."/>
            <person name="Thoren M.H."/>
            <person name="Johannesson H."/>
        </authorList>
    </citation>
    <scope>NUCLEOTIDE SEQUENCE</scope>
    <source>
        <strain evidence="5">CBS 958.72</strain>
    </source>
</reference>
<proteinExistence type="predicted"/>
<evidence type="ECO:0000256" key="2">
    <source>
        <dbReference type="ARBA" id="ARBA00012755"/>
    </source>
</evidence>
<dbReference type="EMBL" id="JAULSN010000002">
    <property type="protein sequence ID" value="KAK3379007.1"/>
    <property type="molecule type" value="Genomic_DNA"/>
</dbReference>
<evidence type="ECO:0000256" key="3">
    <source>
        <dbReference type="SAM" id="SignalP"/>
    </source>
</evidence>
<name>A0AAE0KMJ9_9PEZI</name>
<reference evidence="5" key="1">
    <citation type="journal article" date="2023" name="Mol. Phylogenet. Evol.">
        <title>Genome-scale phylogeny and comparative genomics of the fungal order Sordariales.</title>
        <authorList>
            <person name="Hensen N."/>
            <person name="Bonometti L."/>
            <person name="Westerberg I."/>
            <person name="Brannstrom I.O."/>
            <person name="Guillou S."/>
            <person name="Cros-Aarteil S."/>
            <person name="Calhoun S."/>
            <person name="Haridas S."/>
            <person name="Kuo A."/>
            <person name="Mondo S."/>
            <person name="Pangilinan J."/>
            <person name="Riley R."/>
            <person name="LaButti K."/>
            <person name="Andreopoulos B."/>
            <person name="Lipzen A."/>
            <person name="Chen C."/>
            <person name="Yan M."/>
            <person name="Daum C."/>
            <person name="Ng V."/>
            <person name="Clum A."/>
            <person name="Steindorff A."/>
            <person name="Ohm R.A."/>
            <person name="Martin F."/>
            <person name="Silar P."/>
            <person name="Natvig D.O."/>
            <person name="Lalanne C."/>
            <person name="Gautier V."/>
            <person name="Ament-Velasquez S.L."/>
            <person name="Kruys A."/>
            <person name="Hutchinson M.I."/>
            <person name="Powell A.J."/>
            <person name="Barry K."/>
            <person name="Miller A.N."/>
            <person name="Grigoriev I.V."/>
            <person name="Debuchy R."/>
            <person name="Gladieux P."/>
            <person name="Hiltunen Thoren M."/>
            <person name="Johannesson H."/>
        </authorList>
    </citation>
    <scope>NUCLEOTIDE SEQUENCE</scope>
    <source>
        <strain evidence="5">CBS 958.72</strain>
    </source>
</reference>
<feature type="chain" id="PRO_5041967636" description="alpha-galactosidase" evidence="3">
    <location>
        <begin position="20"/>
        <end position="335"/>
    </location>
</feature>
<organism evidence="5 6">
    <name type="scientific">Lasiosphaeria ovina</name>
    <dbReference type="NCBI Taxonomy" id="92902"/>
    <lineage>
        <taxon>Eukaryota</taxon>
        <taxon>Fungi</taxon>
        <taxon>Dikarya</taxon>
        <taxon>Ascomycota</taxon>
        <taxon>Pezizomycotina</taxon>
        <taxon>Sordariomycetes</taxon>
        <taxon>Sordariomycetidae</taxon>
        <taxon>Sordariales</taxon>
        <taxon>Lasiosphaeriaceae</taxon>
        <taxon>Lasiosphaeria</taxon>
    </lineage>
</organism>